<proteinExistence type="predicted"/>
<name>A0A914X7I7_9BILA</name>
<protein>
    <submittedName>
        <fullName evidence="3">Uncharacterized protein</fullName>
    </submittedName>
</protein>
<reference evidence="3" key="1">
    <citation type="submission" date="2022-11" db="UniProtKB">
        <authorList>
            <consortium name="WormBaseParasite"/>
        </authorList>
    </citation>
    <scope>IDENTIFICATION</scope>
</reference>
<dbReference type="Proteomes" id="UP000887566">
    <property type="component" value="Unplaced"/>
</dbReference>
<evidence type="ECO:0000313" key="2">
    <source>
        <dbReference type="Proteomes" id="UP000887566"/>
    </source>
</evidence>
<keyword evidence="2" id="KW-1185">Reference proteome</keyword>
<evidence type="ECO:0000256" key="1">
    <source>
        <dbReference type="SAM" id="SignalP"/>
    </source>
</evidence>
<keyword evidence="1" id="KW-0732">Signal</keyword>
<feature type="signal peptide" evidence="1">
    <location>
        <begin position="1"/>
        <end position="18"/>
    </location>
</feature>
<evidence type="ECO:0000313" key="3">
    <source>
        <dbReference type="WBParaSite" id="PSAMB.scaffold674size44089.g7892.t1"/>
    </source>
</evidence>
<organism evidence="2 3">
    <name type="scientific">Plectus sambesii</name>
    <dbReference type="NCBI Taxonomy" id="2011161"/>
    <lineage>
        <taxon>Eukaryota</taxon>
        <taxon>Metazoa</taxon>
        <taxon>Ecdysozoa</taxon>
        <taxon>Nematoda</taxon>
        <taxon>Chromadorea</taxon>
        <taxon>Plectida</taxon>
        <taxon>Plectina</taxon>
        <taxon>Plectoidea</taxon>
        <taxon>Plectidae</taxon>
        <taxon>Plectus</taxon>
    </lineage>
</organism>
<accession>A0A914X7I7</accession>
<dbReference type="AlphaFoldDB" id="A0A914X7I7"/>
<dbReference type="WBParaSite" id="PSAMB.scaffold674size44089.g7892.t1">
    <property type="protein sequence ID" value="PSAMB.scaffold674size44089.g7892.t1"/>
    <property type="gene ID" value="PSAMB.scaffold674size44089.g7892"/>
</dbReference>
<sequence>MASVRLLLLLCVVGLSTANMFRPRLAKIASNEFEHIRRSANLAKNDYSLHRDCYISPVNCNAFLLKDDDSEAMQRFRQKMRSLMTRVSKNSRL</sequence>
<feature type="chain" id="PRO_5037746881" evidence="1">
    <location>
        <begin position="19"/>
        <end position="93"/>
    </location>
</feature>